<evidence type="ECO:0000313" key="2">
    <source>
        <dbReference type="EMBL" id="CAL6024236.1"/>
    </source>
</evidence>
<keyword evidence="3" id="KW-1185">Reference proteome</keyword>
<evidence type="ECO:0000313" key="1">
    <source>
        <dbReference type="EMBL" id="CAI9964887.1"/>
    </source>
</evidence>
<reference evidence="1" key="1">
    <citation type="submission" date="2023-06" db="EMBL/GenBank/DDBJ databases">
        <authorList>
            <person name="Kurt Z."/>
        </authorList>
    </citation>
    <scope>NUCLEOTIDE SEQUENCE</scope>
</reference>
<dbReference type="Proteomes" id="UP001642409">
    <property type="component" value="Unassembled WGS sequence"/>
</dbReference>
<sequence length="147" mass="16879">MQSSKRLCFIAFHVLEQKLKNQKPDQNSSLVLCLLRTTKTRTICVVALVIWAGQICALVSLNTHQQLHSKITVLIQQAFQSSQHFQLLFHCQQITSQWTPLIGRLENTGSQSITEEKVERISPKLLWNRTGTKKQLCNNCFQRQECA</sequence>
<reference evidence="2 3" key="2">
    <citation type="submission" date="2024-07" db="EMBL/GenBank/DDBJ databases">
        <authorList>
            <person name="Akdeniz Z."/>
        </authorList>
    </citation>
    <scope>NUCLEOTIDE SEQUENCE [LARGE SCALE GENOMIC DNA]</scope>
</reference>
<evidence type="ECO:0000313" key="3">
    <source>
        <dbReference type="Proteomes" id="UP001642409"/>
    </source>
</evidence>
<dbReference type="EMBL" id="CAXDID020000095">
    <property type="protein sequence ID" value="CAL6024236.1"/>
    <property type="molecule type" value="Genomic_DNA"/>
</dbReference>
<dbReference type="AlphaFoldDB" id="A0AA86UU37"/>
<accession>A0AA86UU37</accession>
<comment type="caution">
    <text evidence="1">The sequence shown here is derived from an EMBL/GenBank/DDBJ whole genome shotgun (WGS) entry which is preliminary data.</text>
</comment>
<gene>
    <name evidence="2" type="ORF">HINF_LOCUS29518</name>
    <name evidence="1" type="ORF">HINF_LOCUS52532</name>
</gene>
<protein>
    <submittedName>
        <fullName evidence="2">Hypothetical_protein</fullName>
    </submittedName>
</protein>
<proteinExistence type="predicted"/>
<organism evidence="1">
    <name type="scientific">Hexamita inflata</name>
    <dbReference type="NCBI Taxonomy" id="28002"/>
    <lineage>
        <taxon>Eukaryota</taxon>
        <taxon>Metamonada</taxon>
        <taxon>Diplomonadida</taxon>
        <taxon>Hexamitidae</taxon>
        <taxon>Hexamitinae</taxon>
        <taxon>Hexamita</taxon>
    </lineage>
</organism>
<dbReference type="EMBL" id="CATOUU010000983">
    <property type="protein sequence ID" value="CAI9964887.1"/>
    <property type="molecule type" value="Genomic_DNA"/>
</dbReference>
<name>A0AA86UU37_9EUKA</name>